<sequence length="109" mass="12142">VTTPPECCEAIISYIRSFSDIPIVIAEGTGDASLETKDVFQSLGYQELSQKIGVPLIDLNHAKLTYLKDNTRKVFPEMYLPECVFEHYLISVPVLKAHSLSKLTGTLKI</sequence>
<evidence type="ECO:0000313" key="2">
    <source>
        <dbReference type="EMBL" id="ETR67006.1"/>
    </source>
</evidence>
<dbReference type="InterPro" id="IPR007160">
    <property type="entry name" value="DUF362"/>
</dbReference>
<reference evidence="3" key="1">
    <citation type="submission" date="2012-11" db="EMBL/GenBank/DDBJ databases">
        <authorList>
            <person name="Lucero-Rivera Y.E."/>
            <person name="Tovar-Ramirez D."/>
        </authorList>
    </citation>
    <scope>NUCLEOTIDE SEQUENCE [LARGE SCALE GENOMIC DNA]</scope>
    <source>
        <strain evidence="3">Araruama</strain>
    </source>
</reference>
<gene>
    <name evidence="2" type="ORF">OMM_12071</name>
</gene>
<dbReference type="EMBL" id="ATBP01001610">
    <property type="protein sequence ID" value="ETR67006.1"/>
    <property type="molecule type" value="Genomic_DNA"/>
</dbReference>
<protein>
    <recommendedName>
        <fullName evidence="1">DUF362 domain-containing protein</fullName>
    </recommendedName>
</protein>
<dbReference type="AlphaFoldDB" id="A0A1V1NWY7"/>
<dbReference type="Proteomes" id="UP000189670">
    <property type="component" value="Unassembled WGS sequence"/>
</dbReference>
<dbReference type="Pfam" id="PF04015">
    <property type="entry name" value="DUF362"/>
    <property type="match status" value="1"/>
</dbReference>
<proteinExistence type="predicted"/>
<comment type="caution">
    <text evidence="2">The sequence shown here is derived from an EMBL/GenBank/DDBJ whole genome shotgun (WGS) entry which is preliminary data.</text>
</comment>
<evidence type="ECO:0000259" key="1">
    <source>
        <dbReference type="Pfam" id="PF04015"/>
    </source>
</evidence>
<feature type="domain" description="DUF362" evidence="1">
    <location>
        <begin position="1"/>
        <end position="108"/>
    </location>
</feature>
<organism evidence="2 3">
    <name type="scientific">Candidatus Magnetoglobus multicellularis str. Araruama</name>
    <dbReference type="NCBI Taxonomy" id="890399"/>
    <lineage>
        <taxon>Bacteria</taxon>
        <taxon>Pseudomonadati</taxon>
        <taxon>Thermodesulfobacteriota</taxon>
        <taxon>Desulfobacteria</taxon>
        <taxon>Desulfobacterales</taxon>
        <taxon>Desulfobacteraceae</taxon>
        <taxon>Candidatus Magnetoglobus</taxon>
    </lineage>
</organism>
<feature type="non-terminal residue" evidence="2">
    <location>
        <position position="1"/>
    </location>
</feature>
<accession>A0A1V1NWY7</accession>
<evidence type="ECO:0000313" key="3">
    <source>
        <dbReference type="Proteomes" id="UP000189670"/>
    </source>
</evidence>
<name>A0A1V1NWY7_9BACT</name>